<reference evidence="18 19" key="1">
    <citation type="submission" date="2020-04" db="EMBL/GenBank/DDBJ databases">
        <authorList>
            <person name="Alioto T."/>
            <person name="Alioto T."/>
            <person name="Gomez Garrido J."/>
        </authorList>
    </citation>
    <scope>NUCLEOTIDE SEQUENCE [LARGE SCALE GENOMIC DNA]</scope>
</reference>
<evidence type="ECO:0000256" key="4">
    <source>
        <dbReference type="ARBA" id="ARBA00022692"/>
    </source>
</evidence>
<gene>
    <name evidence="18" type="ORF">CLODIP_2_CD01871</name>
</gene>
<dbReference type="EMBL" id="CADEPI010000007">
    <property type="protein sequence ID" value="CAB3362066.1"/>
    <property type="molecule type" value="Genomic_DNA"/>
</dbReference>
<evidence type="ECO:0000256" key="13">
    <source>
        <dbReference type="ARBA" id="ARBA00049221"/>
    </source>
</evidence>
<comment type="catalytic activity">
    <reaction evidence="11">
        <text>12-(9Z-octadecenoyloxy)-octadecanoate + H2O = 12-hydroxyoctadecanoate + (9Z)-octadecenoate + H(+)</text>
        <dbReference type="Rhea" id="RHEA:52060"/>
        <dbReference type="ChEBI" id="CHEBI:15377"/>
        <dbReference type="ChEBI" id="CHEBI:15378"/>
        <dbReference type="ChEBI" id="CHEBI:30823"/>
        <dbReference type="ChEBI" id="CHEBI:84201"/>
        <dbReference type="ChEBI" id="CHEBI:136302"/>
    </reaction>
    <physiologicalReaction direction="left-to-right" evidence="11">
        <dbReference type="Rhea" id="RHEA:52061"/>
    </physiologicalReaction>
</comment>
<evidence type="ECO:0000256" key="11">
    <source>
        <dbReference type="ARBA" id="ARBA00048701"/>
    </source>
</evidence>
<evidence type="ECO:0000256" key="14">
    <source>
        <dbReference type="ARBA" id="ARBA00049296"/>
    </source>
</evidence>
<proteinExistence type="inferred from homology"/>
<comment type="catalytic activity">
    <reaction evidence="12">
        <text>9-(9Z-octadecenoyloxy)-octadecanoate + H2O = 9-hydroxy-octadecanoate + (9Z)-octadecenoate + H(+)</text>
        <dbReference type="Rhea" id="RHEA:52048"/>
        <dbReference type="ChEBI" id="CHEBI:15377"/>
        <dbReference type="ChEBI" id="CHEBI:15378"/>
        <dbReference type="ChEBI" id="CHEBI:30823"/>
        <dbReference type="ChEBI" id="CHEBI:136282"/>
        <dbReference type="ChEBI" id="CHEBI:136286"/>
    </reaction>
    <physiologicalReaction direction="left-to-right" evidence="12">
        <dbReference type="Rhea" id="RHEA:52049"/>
    </physiologicalReaction>
</comment>
<comment type="catalytic activity">
    <reaction evidence="14">
        <text>13-(9Z-octadecenoyloxy)-octadecanoate + H2O = 13-hydroxy-octadecanoate + (9Z)-octadecenoate + H(+)</text>
        <dbReference type="Rhea" id="RHEA:52064"/>
        <dbReference type="ChEBI" id="CHEBI:15377"/>
        <dbReference type="ChEBI" id="CHEBI:15378"/>
        <dbReference type="ChEBI" id="CHEBI:30823"/>
        <dbReference type="ChEBI" id="CHEBI:136303"/>
        <dbReference type="ChEBI" id="CHEBI:136304"/>
    </reaction>
    <physiologicalReaction direction="left-to-right" evidence="14">
        <dbReference type="Rhea" id="RHEA:52065"/>
    </physiologicalReaction>
</comment>
<comment type="subcellular location">
    <subcellularLocation>
        <location evidence="2">Endomembrane system</location>
        <topology evidence="2">Multi-pass membrane protein</topology>
    </subcellularLocation>
</comment>
<keyword evidence="4 17" id="KW-0812">Transmembrane</keyword>
<keyword evidence="19" id="KW-1185">Reference proteome</keyword>
<evidence type="ECO:0000313" key="19">
    <source>
        <dbReference type="Proteomes" id="UP000494165"/>
    </source>
</evidence>
<feature type="transmembrane region" description="Helical" evidence="17">
    <location>
        <begin position="96"/>
        <end position="114"/>
    </location>
</feature>
<evidence type="ECO:0000256" key="8">
    <source>
        <dbReference type="ARBA" id="ARBA00047427"/>
    </source>
</evidence>
<organism evidence="18 19">
    <name type="scientific">Cloeon dipterum</name>
    <dbReference type="NCBI Taxonomy" id="197152"/>
    <lineage>
        <taxon>Eukaryota</taxon>
        <taxon>Metazoa</taxon>
        <taxon>Ecdysozoa</taxon>
        <taxon>Arthropoda</taxon>
        <taxon>Hexapoda</taxon>
        <taxon>Insecta</taxon>
        <taxon>Pterygota</taxon>
        <taxon>Palaeoptera</taxon>
        <taxon>Ephemeroptera</taxon>
        <taxon>Pisciforma</taxon>
        <taxon>Baetidae</taxon>
        <taxon>Cloeon</taxon>
    </lineage>
</organism>
<dbReference type="AlphaFoldDB" id="A0A8S1BRG6"/>
<evidence type="ECO:0000256" key="5">
    <source>
        <dbReference type="ARBA" id="ARBA00022989"/>
    </source>
</evidence>
<feature type="transmembrane region" description="Helical" evidence="17">
    <location>
        <begin position="199"/>
        <end position="219"/>
    </location>
</feature>
<evidence type="ECO:0000256" key="10">
    <source>
        <dbReference type="ARBA" id="ARBA00048680"/>
    </source>
</evidence>
<feature type="transmembrane region" description="Helical" evidence="17">
    <location>
        <begin position="134"/>
        <end position="153"/>
    </location>
</feature>
<evidence type="ECO:0000313" key="18">
    <source>
        <dbReference type="EMBL" id="CAB3362066.1"/>
    </source>
</evidence>
<comment type="catalytic activity">
    <reaction evidence="1">
        <text>9-(9Z-hexadecenoyloxy)-octadecanoate + H2O = (9Z)-hexadecenoate + 9-hydroxy-octadecanoate + H(+)</text>
        <dbReference type="Rhea" id="RHEA:52068"/>
        <dbReference type="ChEBI" id="CHEBI:15377"/>
        <dbReference type="ChEBI" id="CHEBI:15378"/>
        <dbReference type="ChEBI" id="CHEBI:32372"/>
        <dbReference type="ChEBI" id="CHEBI:136286"/>
        <dbReference type="ChEBI" id="CHEBI:136309"/>
    </reaction>
    <physiologicalReaction direction="left-to-right" evidence="1">
        <dbReference type="Rhea" id="RHEA:52069"/>
    </physiologicalReaction>
</comment>
<evidence type="ECO:0000256" key="17">
    <source>
        <dbReference type="SAM" id="Phobius"/>
    </source>
</evidence>
<comment type="catalytic activity">
    <reaction evidence="9">
        <text>9-hexadecanoyloxy-octadecanoate + H2O = 9-hydroxy-octadecanoate + hexadecanoate + H(+)</text>
        <dbReference type="Rhea" id="RHEA:52052"/>
        <dbReference type="ChEBI" id="CHEBI:7896"/>
        <dbReference type="ChEBI" id="CHEBI:15377"/>
        <dbReference type="ChEBI" id="CHEBI:15378"/>
        <dbReference type="ChEBI" id="CHEBI:83670"/>
        <dbReference type="ChEBI" id="CHEBI:136286"/>
    </reaction>
    <physiologicalReaction direction="left-to-right" evidence="9">
        <dbReference type="Rhea" id="RHEA:52053"/>
    </physiologicalReaction>
</comment>
<evidence type="ECO:0000256" key="2">
    <source>
        <dbReference type="ARBA" id="ARBA00004127"/>
    </source>
</evidence>
<dbReference type="Pfam" id="PF04750">
    <property type="entry name" value="Far-17a_AIG1"/>
    <property type="match status" value="1"/>
</dbReference>
<keyword evidence="6 17" id="KW-0472">Membrane</keyword>
<evidence type="ECO:0000256" key="16">
    <source>
        <dbReference type="ARBA" id="ARBA00049428"/>
    </source>
</evidence>
<comment type="catalytic activity">
    <reaction evidence="15">
        <text>13-(9Z-hexadecenoyloxy)-octadecanoate + H2O = 13-hydroxy-octadecanoate + (9Z)-hexadecenoate + H(+)</text>
        <dbReference type="Rhea" id="RHEA:52076"/>
        <dbReference type="ChEBI" id="CHEBI:15377"/>
        <dbReference type="ChEBI" id="CHEBI:15378"/>
        <dbReference type="ChEBI" id="CHEBI:32372"/>
        <dbReference type="ChEBI" id="CHEBI:136304"/>
        <dbReference type="ChEBI" id="CHEBI:136315"/>
    </reaction>
    <physiologicalReaction direction="left-to-right" evidence="15">
        <dbReference type="Rhea" id="RHEA:52077"/>
    </physiologicalReaction>
</comment>
<feature type="transmembrane region" description="Helical" evidence="17">
    <location>
        <begin position="165"/>
        <end position="187"/>
    </location>
</feature>
<dbReference type="Proteomes" id="UP000494165">
    <property type="component" value="Unassembled WGS sequence"/>
</dbReference>
<evidence type="ECO:0000256" key="1">
    <source>
        <dbReference type="ARBA" id="ARBA00000923"/>
    </source>
</evidence>
<comment type="catalytic activity">
    <reaction evidence="8">
        <text>13-octadecanoyloxy-octadecanoate + H2O = 13-hydroxy-octadecanoate + octadecanoate + H(+)</text>
        <dbReference type="Rhea" id="RHEA:52084"/>
        <dbReference type="ChEBI" id="CHEBI:15377"/>
        <dbReference type="ChEBI" id="CHEBI:15378"/>
        <dbReference type="ChEBI" id="CHEBI:25629"/>
        <dbReference type="ChEBI" id="CHEBI:136304"/>
        <dbReference type="ChEBI" id="CHEBI:136335"/>
    </reaction>
    <physiologicalReaction direction="left-to-right" evidence="8">
        <dbReference type="Rhea" id="RHEA:52085"/>
    </physiologicalReaction>
</comment>
<sequence length="244" mass="28672">MTVIKHHCVTCFHGAVVGFYTIVDFYMAQANYNVYQSDLPITKMFLGGAFHFFTTWNQTLHQLYFLLSLVQDLLTFSTNRNHVKFCLWFDSIRNKYFIPVIMPATFMTTVNYWTIHFMAPHLMLAELLKFYGPWLNHAVHTFIAPIIIGEFFLTTHGVPSWGKGFKYTTILMASYGAWVYPFGFILGQWPYPFLEVMNATHHILFFHSMFIEAYFWYIVFRYAEKQLYGDNSSPSAATNEEKRD</sequence>
<comment type="caution">
    <text evidence="18">The sequence shown here is derived from an EMBL/GenBank/DDBJ whole genome shotgun (WGS) entry which is preliminary data.</text>
</comment>
<dbReference type="InterPro" id="IPR006838">
    <property type="entry name" value="ADTRP_AIG1"/>
</dbReference>
<name>A0A8S1BRG6_9INSE</name>
<accession>A0A8S1BRG6</accession>
<dbReference type="PANTHER" id="PTHR10989:SF16">
    <property type="entry name" value="AT02829P-RELATED"/>
    <property type="match status" value="1"/>
</dbReference>
<dbReference type="OrthoDB" id="1898221at2759"/>
<protein>
    <submittedName>
        <fullName evidence="18">Uncharacterized protein</fullName>
    </submittedName>
</protein>
<dbReference type="GO" id="GO:0016020">
    <property type="term" value="C:membrane"/>
    <property type="evidence" value="ECO:0007669"/>
    <property type="project" value="InterPro"/>
</dbReference>
<evidence type="ECO:0000256" key="3">
    <source>
        <dbReference type="ARBA" id="ARBA00009300"/>
    </source>
</evidence>
<evidence type="ECO:0000256" key="12">
    <source>
        <dbReference type="ARBA" id="ARBA00048800"/>
    </source>
</evidence>
<evidence type="ECO:0000256" key="7">
    <source>
        <dbReference type="ARBA" id="ARBA00047368"/>
    </source>
</evidence>
<dbReference type="PANTHER" id="PTHR10989">
    <property type="entry name" value="ANDROGEN-INDUCED PROTEIN 1-RELATED"/>
    <property type="match status" value="1"/>
</dbReference>
<evidence type="ECO:0000256" key="15">
    <source>
        <dbReference type="ARBA" id="ARBA00049322"/>
    </source>
</evidence>
<comment type="catalytic activity">
    <reaction evidence="13">
        <text>9-octadecanoyloxy-octadecanoate + H2O = 9-hydroxy-octadecanoate + octadecanoate + H(+)</text>
        <dbReference type="Rhea" id="RHEA:52096"/>
        <dbReference type="ChEBI" id="CHEBI:15377"/>
        <dbReference type="ChEBI" id="CHEBI:15378"/>
        <dbReference type="ChEBI" id="CHEBI:25629"/>
        <dbReference type="ChEBI" id="CHEBI:136286"/>
        <dbReference type="ChEBI" id="CHEBI:136373"/>
    </reaction>
    <physiologicalReaction direction="left-to-right" evidence="13">
        <dbReference type="Rhea" id="RHEA:52097"/>
    </physiologicalReaction>
</comment>
<evidence type="ECO:0000256" key="9">
    <source>
        <dbReference type="ARBA" id="ARBA00047863"/>
    </source>
</evidence>
<evidence type="ECO:0000256" key="6">
    <source>
        <dbReference type="ARBA" id="ARBA00023136"/>
    </source>
</evidence>
<dbReference type="GO" id="GO:0012505">
    <property type="term" value="C:endomembrane system"/>
    <property type="evidence" value="ECO:0007669"/>
    <property type="project" value="UniProtKB-SubCell"/>
</dbReference>
<comment type="catalytic activity">
    <reaction evidence="16">
        <text>12-(9Z-hexadecenoyloxy)-octadecanoate + H2O = 12-hydroxyoctadecanoate + (9Z)-hexadecenoate + H(+)</text>
        <dbReference type="Rhea" id="RHEA:52072"/>
        <dbReference type="ChEBI" id="CHEBI:15377"/>
        <dbReference type="ChEBI" id="CHEBI:15378"/>
        <dbReference type="ChEBI" id="CHEBI:32372"/>
        <dbReference type="ChEBI" id="CHEBI:84201"/>
        <dbReference type="ChEBI" id="CHEBI:136312"/>
    </reaction>
    <physiologicalReaction direction="left-to-right" evidence="16">
        <dbReference type="Rhea" id="RHEA:52073"/>
    </physiologicalReaction>
</comment>
<keyword evidence="5 17" id="KW-1133">Transmembrane helix</keyword>
<comment type="catalytic activity">
    <reaction evidence="10">
        <text>12-octadecanoyloxy-octadecanoate + H2O = 12-hydroxyoctadecanoate + octadecanoate + H(+)</text>
        <dbReference type="Rhea" id="RHEA:52080"/>
        <dbReference type="ChEBI" id="CHEBI:15377"/>
        <dbReference type="ChEBI" id="CHEBI:15378"/>
        <dbReference type="ChEBI" id="CHEBI:25629"/>
        <dbReference type="ChEBI" id="CHEBI:84201"/>
        <dbReference type="ChEBI" id="CHEBI:136330"/>
    </reaction>
    <physiologicalReaction direction="left-to-right" evidence="10">
        <dbReference type="Rhea" id="RHEA:52081"/>
    </physiologicalReaction>
</comment>
<comment type="similarity">
    <text evidence="3">Belongs to the AIG1 family.</text>
</comment>
<comment type="catalytic activity">
    <reaction evidence="7">
        <text>12-hexadecanoyloxy-octadecanoate + H2O = 12-hydroxyoctadecanoate + hexadecanoate + H(+)</text>
        <dbReference type="Rhea" id="RHEA:52056"/>
        <dbReference type="ChEBI" id="CHEBI:7896"/>
        <dbReference type="ChEBI" id="CHEBI:15377"/>
        <dbReference type="ChEBI" id="CHEBI:15378"/>
        <dbReference type="ChEBI" id="CHEBI:83677"/>
        <dbReference type="ChEBI" id="CHEBI:84201"/>
    </reaction>
    <physiologicalReaction direction="left-to-right" evidence="7">
        <dbReference type="Rhea" id="RHEA:52057"/>
    </physiologicalReaction>
</comment>